<evidence type="ECO:0000256" key="2">
    <source>
        <dbReference type="ARBA" id="ARBA00023043"/>
    </source>
</evidence>
<dbReference type="AlphaFoldDB" id="A0A9P6RJ92"/>
<accession>A0A9P6RJ92</accession>
<dbReference type="PANTHER" id="PTHR24198">
    <property type="entry name" value="ANKYRIN REPEAT AND PROTEIN KINASE DOMAIN-CONTAINING PROTEIN"/>
    <property type="match status" value="1"/>
</dbReference>
<evidence type="ECO:0000256" key="1">
    <source>
        <dbReference type="ARBA" id="ARBA00022737"/>
    </source>
</evidence>
<name>A0A9P6RJ92_9FUNG</name>
<sequence length="147" mass="15787">MTIDQGARNNEILIEACKDDNLDMLEQVLSTDNYIDINHTDGLGNSALHYAVKYASIGCLEIFLYYDGINVNAINDVEGDTPLHKAAAHADPEAALDMVQILVGKGASMKIQNKLNQTPLDVVPSGTHAEVKSWMETAALSAKTGSA</sequence>
<dbReference type="Proteomes" id="UP000738325">
    <property type="component" value="Unassembled WGS sequence"/>
</dbReference>
<organism evidence="4 5">
    <name type="scientific">Dissophora globulifera</name>
    <dbReference type="NCBI Taxonomy" id="979702"/>
    <lineage>
        <taxon>Eukaryota</taxon>
        <taxon>Fungi</taxon>
        <taxon>Fungi incertae sedis</taxon>
        <taxon>Mucoromycota</taxon>
        <taxon>Mortierellomycotina</taxon>
        <taxon>Mortierellomycetes</taxon>
        <taxon>Mortierellales</taxon>
        <taxon>Mortierellaceae</taxon>
        <taxon>Dissophora</taxon>
    </lineage>
</organism>
<dbReference type="PROSITE" id="PS50297">
    <property type="entry name" value="ANK_REP_REGION"/>
    <property type="match status" value="1"/>
</dbReference>
<reference evidence="4" key="1">
    <citation type="journal article" date="2020" name="Fungal Divers.">
        <title>Resolving the Mortierellaceae phylogeny through synthesis of multi-gene phylogenetics and phylogenomics.</title>
        <authorList>
            <person name="Vandepol N."/>
            <person name="Liber J."/>
            <person name="Desiro A."/>
            <person name="Na H."/>
            <person name="Kennedy M."/>
            <person name="Barry K."/>
            <person name="Grigoriev I.V."/>
            <person name="Miller A.N."/>
            <person name="O'Donnell K."/>
            <person name="Stajich J.E."/>
            <person name="Bonito G."/>
        </authorList>
    </citation>
    <scope>NUCLEOTIDE SEQUENCE</scope>
    <source>
        <strain evidence="4">REB-010B</strain>
    </source>
</reference>
<evidence type="ECO:0000313" key="4">
    <source>
        <dbReference type="EMBL" id="KAG0321517.1"/>
    </source>
</evidence>
<dbReference type="Pfam" id="PF12796">
    <property type="entry name" value="Ank_2"/>
    <property type="match status" value="1"/>
</dbReference>
<dbReference type="InterPro" id="IPR002110">
    <property type="entry name" value="Ankyrin_rpt"/>
</dbReference>
<dbReference type="SUPFAM" id="SSF48403">
    <property type="entry name" value="Ankyrin repeat"/>
    <property type="match status" value="1"/>
</dbReference>
<dbReference type="SMART" id="SM00248">
    <property type="entry name" value="ANK"/>
    <property type="match status" value="3"/>
</dbReference>
<feature type="repeat" description="ANK" evidence="3">
    <location>
        <begin position="43"/>
        <end position="76"/>
    </location>
</feature>
<dbReference type="PANTHER" id="PTHR24198:SF165">
    <property type="entry name" value="ANKYRIN REPEAT-CONTAINING PROTEIN-RELATED"/>
    <property type="match status" value="1"/>
</dbReference>
<dbReference type="Gene3D" id="1.25.40.20">
    <property type="entry name" value="Ankyrin repeat-containing domain"/>
    <property type="match status" value="2"/>
</dbReference>
<gene>
    <name evidence="4" type="ORF">BGZ99_003869</name>
</gene>
<dbReference type="PROSITE" id="PS50088">
    <property type="entry name" value="ANK_REPEAT"/>
    <property type="match status" value="2"/>
</dbReference>
<protein>
    <submittedName>
        <fullName evidence="4">Uncharacterized protein</fullName>
    </submittedName>
</protein>
<dbReference type="EMBL" id="JAAAIP010000241">
    <property type="protein sequence ID" value="KAG0321517.1"/>
    <property type="molecule type" value="Genomic_DNA"/>
</dbReference>
<comment type="caution">
    <text evidence="4">The sequence shown here is derived from an EMBL/GenBank/DDBJ whole genome shotgun (WGS) entry which is preliminary data.</text>
</comment>
<keyword evidence="2 3" id="KW-0040">ANK repeat</keyword>
<dbReference type="OrthoDB" id="9995210at2759"/>
<evidence type="ECO:0000256" key="3">
    <source>
        <dbReference type="PROSITE-ProRule" id="PRU00023"/>
    </source>
</evidence>
<keyword evidence="1" id="KW-0677">Repeat</keyword>
<dbReference type="InterPro" id="IPR036770">
    <property type="entry name" value="Ankyrin_rpt-contain_sf"/>
</dbReference>
<proteinExistence type="predicted"/>
<feature type="repeat" description="ANK" evidence="3">
    <location>
        <begin position="78"/>
        <end position="114"/>
    </location>
</feature>
<keyword evidence="5" id="KW-1185">Reference proteome</keyword>
<evidence type="ECO:0000313" key="5">
    <source>
        <dbReference type="Proteomes" id="UP000738325"/>
    </source>
</evidence>